<feature type="domain" description="Major facilitator superfamily (MFS) profile" evidence="12">
    <location>
        <begin position="11"/>
        <end position="416"/>
    </location>
</feature>
<evidence type="ECO:0000256" key="5">
    <source>
        <dbReference type="ARBA" id="ARBA00022692"/>
    </source>
</evidence>
<sequence>MRKIKGLRWYMIGLVTLGTVLGYLTRNTIAVAAPTLQTDLHITTQQYSYIVAAYSACYTVMQPVAGYVLDLLGTKVGYAVFAVLWAIFCAATAMAGSWGGFALARGAVGAAEAAMIPAGLKASSEWFPAKERSVAVGYFNVGSSIGAMLAPPLVVWAIVAHSWQMAFIITGVLSLVWAICWLIFYKHPKQQTKLSEEERQYIISGQEAQHQTGNTKKMSARQILRNRQFWGIALPRFLAEPAWGTFNAWIPLFMFKVYGFNLKEIALFAWMPMLFADLGCILGGYLPPLFQRWFGVNLIVSRKLVVTMGAVLMIGPGTIGLFTSPYVAIGLLCVGGFAHQALSGALITLSSDVFGRNEVATANGLTGMAAWTASTMFALVVGALADTLGFSPLFAALAVFDLLGAVVIWTVLRNKPVSELEKEVAVPQAAAVRG</sequence>
<evidence type="ECO:0000256" key="3">
    <source>
        <dbReference type="ARBA" id="ARBA00022475"/>
    </source>
</evidence>
<dbReference type="PANTHER" id="PTHR11662">
    <property type="entry name" value="SOLUTE CARRIER FAMILY 17"/>
    <property type="match status" value="1"/>
</dbReference>
<dbReference type="Pfam" id="PF07690">
    <property type="entry name" value="MFS_1"/>
    <property type="match status" value="2"/>
</dbReference>
<feature type="transmembrane region" description="Helical" evidence="11">
    <location>
        <begin position="361"/>
        <end position="384"/>
    </location>
</feature>
<protein>
    <submittedName>
        <fullName evidence="13">MFS transporter</fullName>
    </submittedName>
</protein>
<dbReference type="RefSeq" id="WP_081140846.1">
    <property type="nucleotide sequence ID" value="NZ_MWUE01000025.1"/>
</dbReference>
<evidence type="ECO:0000256" key="7">
    <source>
        <dbReference type="ARBA" id="ARBA00022989"/>
    </source>
</evidence>
<comment type="subcellular location">
    <subcellularLocation>
        <location evidence="1">Cell inner membrane</location>
        <topology evidence="1">Multi-pass membrane protein</topology>
    </subcellularLocation>
</comment>
<evidence type="ECO:0000256" key="1">
    <source>
        <dbReference type="ARBA" id="ARBA00004429"/>
    </source>
</evidence>
<keyword evidence="8 11" id="KW-0472">Membrane</keyword>
<proteinExistence type="inferred from homology"/>
<dbReference type="AlphaFoldDB" id="A0A1V9DDH8"/>
<evidence type="ECO:0000313" key="13">
    <source>
        <dbReference type="EMBL" id="OQP31922.1"/>
    </source>
</evidence>
<dbReference type="NCBIfam" id="TIGR00893">
    <property type="entry name" value="2A0114"/>
    <property type="match status" value="1"/>
</dbReference>
<dbReference type="Gene3D" id="1.20.1250.20">
    <property type="entry name" value="MFS general substrate transporter like domains"/>
    <property type="match status" value="2"/>
</dbReference>
<evidence type="ECO:0000256" key="4">
    <source>
        <dbReference type="ARBA" id="ARBA00022519"/>
    </source>
</evidence>
<comment type="similarity">
    <text evidence="9">Belongs to the major facilitator superfamily. Phthalate permease family.</text>
</comment>
<gene>
    <name evidence="13" type="ORF">B2J69_16935</name>
</gene>
<evidence type="ECO:0000259" key="12">
    <source>
        <dbReference type="PROSITE" id="PS50850"/>
    </source>
</evidence>
<feature type="transmembrane region" description="Helical" evidence="11">
    <location>
        <begin position="326"/>
        <end position="349"/>
    </location>
</feature>
<evidence type="ECO:0000256" key="6">
    <source>
        <dbReference type="ARBA" id="ARBA00022729"/>
    </source>
</evidence>
<dbReference type="FunFam" id="1.20.1250.20:FF:000036">
    <property type="entry name" value="Hexuronate transporter"/>
    <property type="match status" value="1"/>
</dbReference>
<dbReference type="OrthoDB" id="9781156at2"/>
<keyword evidence="3" id="KW-1003">Cell membrane</keyword>
<dbReference type="CDD" id="cd17319">
    <property type="entry name" value="MFS_ExuT_GudP_like"/>
    <property type="match status" value="1"/>
</dbReference>
<reference evidence="13 14" key="1">
    <citation type="submission" date="2017-02" db="EMBL/GenBank/DDBJ databases">
        <title>Whole genome shotgun sequence of Pantoea agglomerans strain AS1 isolated from a cycad, Zamia floridana in Central Florida, USA.</title>
        <authorList>
            <person name="Lata P."/>
            <person name="Govindarajan S."/>
            <person name="Qi F."/>
            <person name="Li J.-L."/>
            <person name="Maurya S.K."/>
            <person name="Sahoo M.K."/>
        </authorList>
    </citation>
    <scope>NUCLEOTIDE SEQUENCE [LARGE SCALE GENOMIC DNA]</scope>
    <source>
        <strain evidence="13 14">AS1</strain>
    </source>
</reference>
<keyword evidence="4" id="KW-0997">Cell inner membrane</keyword>
<name>A0A1V9DDH8_9GAMM</name>
<organism evidence="13 14">
    <name type="scientific">Pantoea latae</name>
    <dbReference type="NCBI Taxonomy" id="1964541"/>
    <lineage>
        <taxon>Bacteria</taxon>
        <taxon>Pseudomonadati</taxon>
        <taxon>Pseudomonadota</taxon>
        <taxon>Gammaproteobacteria</taxon>
        <taxon>Enterobacterales</taxon>
        <taxon>Erwiniaceae</taxon>
        <taxon>Pantoea</taxon>
    </lineage>
</organism>
<evidence type="ECO:0000313" key="14">
    <source>
        <dbReference type="Proteomes" id="UP000192769"/>
    </source>
</evidence>
<evidence type="ECO:0000256" key="8">
    <source>
        <dbReference type="ARBA" id="ARBA00023136"/>
    </source>
</evidence>
<comment type="catalytic activity">
    <reaction evidence="10">
        <text>aldehydo-D-galacturonate(out) + H(+)(out) = aldehydo-D-galacturonate(in) + H(+)(in)</text>
        <dbReference type="Rhea" id="RHEA:29295"/>
        <dbReference type="ChEBI" id="CHEBI:12952"/>
        <dbReference type="ChEBI" id="CHEBI:15378"/>
    </reaction>
</comment>
<keyword evidence="6" id="KW-0732">Signal</keyword>
<comment type="caution">
    <text evidence="13">The sequence shown here is derived from an EMBL/GenBank/DDBJ whole genome shotgun (WGS) entry which is preliminary data.</text>
</comment>
<evidence type="ECO:0000256" key="2">
    <source>
        <dbReference type="ARBA" id="ARBA00022448"/>
    </source>
</evidence>
<keyword evidence="2" id="KW-0813">Transport</keyword>
<evidence type="ECO:0000256" key="9">
    <source>
        <dbReference type="ARBA" id="ARBA00038514"/>
    </source>
</evidence>
<dbReference type="InterPro" id="IPR050382">
    <property type="entry name" value="MFS_Na/Anion_cotransporter"/>
</dbReference>
<feature type="transmembrane region" description="Helical" evidence="11">
    <location>
        <begin position="237"/>
        <end position="259"/>
    </location>
</feature>
<dbReference type="InterPro" id="IPR011701">
    <property type="entry name" value="MFS"/>
</dbReference>
<feature type="transmembrane region" description="Helical" evidence="11">
    <location>
        <begin position="165"/>
        <end position="185"/>
    </location>
</feature>
<dbReference type="PANTHER" id="PTHR11662:SF285">
    <property type="entry name" value="HEXURONATE TRANSPORTER"/>
    <property type="match status" value="1"/>
</dbReference>
<dbReference type="GO" id="GO:0015134">
    <property type="term" value="F:hexuronate transmembrane transporter activity"/>
    <property type="evidence" value="ECO:0007669"/>
    <property type="project" value="TreeGrafter"/>
</dbReference>
<feature type="transmembrane region" description="Helical" evidence="11">
    <location>
        <begin position="390"/>
        <end position="412"/>
    </location>
</feature>
<dbReference type="SUPFAM" id="SSF103473">
    <property type="entry name" value="MFS general substrate transporter"/>
    <property type="match status" value="1"/>
</dbReference>
<dbReference type="PROSITE" id="PS50850">
    <property type="entry name" value="MFS"/>
    <property type="match status" value="1"/>
</dbReference>
<dbReference type="EMBL" id="MWUE01000025">
    <property type="protein sequence ID" value="OQP31922.1"/>
    <property type="molecule type" value="Genomic_DNA"/>
</dbReference>
<dbReference type="GO" id="GO:0005886">
    <property type="term" value="C:plasma membrane"/>
    <property type="evidence" value="ECO:0007669"/>
    <property type="project" value="UniProtKB-SubCell"/>
</dbReference>
<keyword evidence="7 11" id="KW-1133">Transmembrane helix</keyword>
<evidence type="ECO:0000256" key="10">
    <source>
        <dbReference type="ARBA" id="ARBA00052849"/>
    </source>
</evidence>
<dbReference type="Proteomes" id="UP000192769">
    <property type="component" value="Unassembled WGS sequence"/>
</dbReference>
<feature type="transmembrane region" description="Helical" evidence="11">
    <location>
        <begin position="76"/>
        <end position="96"/>
    </location>
</feature>
<keyword evidence="5 11" id="KW-0812">Transmembrane</keyword>
<feature type="transmembrane region" description="Helical" evidence="11">
    <location>
        <begin position="48"/>
        <end position="69"/>
    </location>
</feature>
<keyword evidence="14" id="KW-1185">Reference proteome</keyword>
<feature type="transmembrane region" description="Helical" evidence="11">
    <location>
        <begin position="134"/>
        <end position="159"/>
    </location>
</feature>
<dbReference type="InterPro" id="IPR036259">
    <property type="entry name" value="MFS_trans_sf"/>
</dbReference>
<dbReference type="InterPro" id="IPR020846">
    <property type="entry name" value="MFS_dom"/>
</dbReference>
<feature type="transmembrane region" description="Helical" evidence="11">
    <location>
        <begin position="293"/>
        <end position="314"/>
    </location>
</feature>
<evidence type="ECO:0000256" key="11">
    <source>
        <dbReference type="SAM" id="Phobius"/>
    </source>
</evidence>
<feature type="transmembrane region" description="Helical" evidence="11">
    <location>
        <begin position="265"/>
        <end position="286"/>
    </location>
</feature>
<accession>A0A1V9DDH8</accession>